<feature type="compositionally biased region" description="Low complexity" evidence="2">
    <location>
        <begin position="205"/>
        <end position="227"/>
    </location>
</feature>
<feature type="region of interest" description="Disordered" evidence="2">
    <location>
        <begin position="182"/>
        <end position="243"/>
    </location>
</feature>
<feature type="transmembrane region" description="Helical" evidence="3">
    <location>
        <begin position="531"/>
        <end position="549"/>
    </location>
</feature>
<keyword evidence="6" id="KW-1185">Reference proteome</keyword>
<feature type="compositionally biased region" description="Basic and acidic residues" evidence="2">
    <location>
        <begin position="184"/>
        <end position="199"/>
    </location>
</feature>
<dbReference type="Pfam" id="PF00566">
    <property type="entry name" value="RabGAP-TBC"/>
    <property type="match status" value="2"/>
</dbReference>
<dbReference type="InterPro" id="IPR045913">
    <property type="entry name" value="TBC20/Gyp8-like"/>
</dbReference>
<dbReference type="GO" id="GO:0005096">
    <property type="term" value="F:GTPase activator activity"/>
    <property type="evidence" value="ECO:0007669"/>
    <property type="project" value="UniProtKB-KW"/>
</dbReference>
<dbReference type="PANTHER" id="PTHR20913">
    <property type="entry name" value="TBC1 DOMAIN FAMILY MEMBER 20/GTPASE"/>
    <property type="match status" value="1"/>
</dbReference>
<evidence type="ECO:0000256" key="1">
    <source>
        <dbReference type="ARBA" id="ARBA00022468"/>
    </source>
</evidence>
<evidence type="ECO:0000313" key="5">
    <source>
        <dbReference type="EMBL" id="ODN91450.1"/>
    </source>
</evidence>
<dbReference type="InterPro" id="IPR000195">
    <property type="entry name" value="Rab-GAP-TBC_dom"/>
</dbReference>
<dbReference type="Gene3D" id="1.10.472.80">
    <property type="entry name" value="Ypt/Rab-GAP domain of gyp1p, domain 3"/>
    <property type="match status" value="1"/>
</dbReference>
<dbReference type="AlphaFoldDB" id="A0A1E3IS65"/>
<reference evidence="5 6" key="1">
    <citation type="submission" date="2016-06" db="EMBL/GenBank/DDBJ databases">
        <title>Evolution of pathogenesis and genome organization in the Tremellales.</title>
        <authorList>
            <person name="Cuomo C."/>
            <person name="Litvintseva A."/>
            <person name="Heitman J."/>
            <person name="Chen Y."/>
            <person name="Sun S."/>
            <person name="Springer D."/>
            <person name="Dromer F."/>
            <person name="Young S."/>
            <person name="Zeng Q."/>
            <person name="Chapman S."/>
            <person name="Gujja S."/>
            <person name="Saif S."/>
            <person name="Birren B."/>
        </authorList>
    </citation>
    <scope>NUCLEOTIDE SEQUENCE [LARGE SCALE GENOMIC DNA]</scope>
    <source>
        <strain evidence="5 6">CBS 7118</strain>
    </source>
</reference>
<comment type="caution">
    <text evidence="5">The sequence shown here is derived from an EMBL/GenBank/DDBJ whole genome shotgun (WGS) entry which is preliminary data.</text>
</comment>
<name>A0A1E3IS65_9TREE</name>
<evidence type="ECO:0000256" key="2">
    <source>
        <dbReference type="SAM" id="MobiDB-lite"/>
    </source>
</evidence>
<dbReference type="Proteomes" id="UP000094819">
    <property type="component" value="Unassembled WGS sequence"/>
</dbReference>
<dbReference type="PROSITE" id="PS50086">
    <property type="entry name" value="TBC_RABGAP"/>
    <property type="match status" value="1"/>
</dbReference>
<evidence type="ECO:0000313" key="6">
    <source>
        <dbReference type="Proteomes" id="UP000094819"/>
    </source>
</evidence>
<protein>
    <recommendedName>
        <fullName evidence="4">Rab-GAP TBC domain-containing protein</fullName>
    </recommendedName>
</protein>
<dbReference type="RefSeq" id="XP_019030076.1">
    <property type="nucleotide sequence ID" value="XM_019178037.1"/>
</dbReference>
<dbReference type="SMART" id="SM00164">
    <property type="entry name" value="TBC"/>
    <property type="match status" value="1"/>
</dbReference>
<dbReference type="PANTHER" id="PTHR20913:SF7">
    <property type="entry name" value="RE60063P"/>
    <property type="match status" value="1"/>
</dbReference>
<feature type="compositionally biased region" description="Basic and acidic residues" evidence="2">
    <location>
        <begin position="101"/>
        <end position="122"/>
    </location>
</feature>
<sequence>MAPVPLRPPTWEQTRKIWVEQAVQERDLGALRKIGGLPGGFAGERKRVWPIILRLDSSVSEKSNVEASDVNAEASTSEGQTTSIKSADDLAQGSGNALEGNSKRSPEVLTHKDEQQVKLDTDRSFVTYPTDISPETKKELQDDLENLIVGVLRKYPALSYFQGFHDILSVFYLNYFPPKPIPTGRERSMSRRLEREQARSRSRSRYQSQSQSQSSSMMDLPGLLTPAKTPPPLTMTPPENAIVDPDLRERDTEEWRELRKCVEVLCLTRVRDAMGSGMEGMMGLLKLLQNLLSHADPSLYNLTSSISPSGPLPFFALSWVLTLFSHDVDDLETISRIFDWGLGRDPSWVVYLSAAVLITNKPQLLSLISQLPQEYTDDTSLLHPLFSRLPPLHPDTPTSASPTAPKESKKEKLKKTLEWFHDPSLPSPYDPIPLSKVFKLGDELMERLPWDGEAVRGKDVFGPGSVLVSYKEEQADGGHWSAEECLARIDVDVILPGALDPQEEEDEKPRRGRIVRQPGFREVLTRIQPSTLVAFGVLALGVGIAFYGVKGEGRGWRGWWGLGRAVWEEYRY</sequence>
<keyword evidence="3" id="KW-1133">Transmembrane helix</keyword>
<dbReference type="EMBL" id="AWGH01000019">
    <property type="protein sequence ID" value="ODN91450.1"/>
    <property type="molecule type" value="Genomic_DNA"/>
</dbReference>
<dbReference type="GO" id="GO:0005789">
    <property type="term" value="C:endoplasmic reticulum membrane"/>
    <property type="evidence" value="ECO:0007669"/>
    <property type="project" value="TreeGrafter"/>
</dbReference>
<gene>
    <name evidence="5" type="ORF">L198_05966</name>
</gene>
<dbReference type="InterPro" id="IPR035969">
    <property type="entry name" value="Rab-GAP_TBC_sf"/>
</dbReference>
<evidence type="ECO:0000259" key="4">
    <source>
        <dbReference type="PROSITE" id="PS50086"/>
    </source>
</evidence>
<feature type="domain" description="Rab-GAP TBC" evidence="4">
    <location>
        <begin position="39"/>
        <end position="345"/>
    </location>
</feature>
<accession>A0A1E3IS65</accession>
<dbReference type="GO" id="GO:0006888">
    <property type="term" value="P:endoplasmic reticulum to Golgi vesicle-mediated transport"/>
    <property type="evidence" value="ECO:0007669"/>
    <property type="project" value="TreeGrafter"/>
</dbReference>
<dbReference type="SUPFAM" id="SSF47923">
    <property type="entry name" value="Ypt/Rab-GAP domain of gyp1p"/>
    <property type="match status" value="2"/>
</dbReference>
<feature type="compositionally biased region" description="Polar residues" evidence="2">
    <location>
        <begin position="73"/>
        <end position="85"/>
    </location>
</feature>
<feature type="region of interest" description="Disordered" evidence="2">
    <location>
        <begin position="63"/>
        <end position="122"/>
    </location>
</feature>
<keyword evidence="3" id="KW-0812">Transmembrane</keyword>
<keyword evidence="1" id="KW-0343">GTPase activation</keyword>
<evidence type="ECO:0000256" key="3">
    <source>
        <dbReference type="SAM" id="Phobius"/>
    </source>
</evidence>
<dbReference type="OrthoDB" id="206700at2759"/>
<keyword evidence="3" id="KW-0472">Membrane</keyword>
<organism evidence="5 6">
    <name type="scientific">Cryptococcus wingfieldii CBS 7118</name>
    <dbReference type="NCBI Taxonomy" id="1295528"/>
    <lineage>
        <taxon>Eukaryota</taxon>
        <taxon>Fungi</taxon>
        <taxon>Dikarya</taxon>
        <taxon>Basidiomycota</taxon>
        <taxon>Agaricomycotina</taxon>
        <taxon>Tremellomycetes</taxon>
        <taxon>Tremellales</taxon>
        <taxon>Cryptococcaceae</taxon>
        <taxon>Cryptococcus</taxon>
    </lineage>
</organism>
<proteinExistence type="predicted"/>
<dbReference type="GeneID" id="30195178"/>
<dbReference type="Gene3D" id="1.10.8.1310">
    <property type="match status" value="1"/>
</dbReference>